<gene>
    <name evidence="3" type="ORF">Ocin01_19984</name>
</gene>
<dbReference type="AlphaFoldDB" id="A0A1D2M149"/>
<name>A0A1D2M149_ORCCI</name>
<evidence type="ECO:0000313" key="3">
    <source>
        <dbReference type="EMBL" id="ODM86698.1"/>
    </source>
</evidence>
<feature type="compositionally biased region" description="Basic residues" evidence="1">
    <location>
        <begin position="382"/>
        <end position="392"/>
    </location>
</feature>
<sequence length="539" mass="61678">MLSYGKREESQDRKSCFCIVFWEYYLFTIKLNKLLNDIMIKCLFCASNCQIEINKCIKTEVFITPDDDDGDSFETEPSHPAGDPNVLLFGGENPTIQKNLRGFFILTRILQFSEETLSQLIARNGGQFDPQSWSNVCQSCGMFLHRFQETLVQISKLERSLREIGDELKARIETSQDNYDELEDSSDWRWIRGEVLGYHSTQSFDDEPSFEVPVIIDTRSISVFRDEFSVEFDSQSDQFEEDFEIRLEPVENYQESNIPEQNFPSSSSSFLTENYDLPLAAPQQKTTAHLFNCLQCPYGCDKRVRLNAHLTLHEEGSGGVACEDCGCYYHYKSLAFHRTSVHKLKKSEAAPIKKMKRPRSLVPNSKRVNFHHKQNNGGHPTLHQRTKSKKKQSFITSRHLHRDNGGEKVSMNMDVTFYNENGNEDESQEEQTSSTLPLHGPTHSSVRARGSYRHNCDQCPYGASKKDRMEAHLKVHSNGSNFIICGECGVFVLPTKMKHHQNLAHYSNPRASFAKKQSKRQAVGRMKDVGGPNETDMEG</sequence>
<evidence type="ECO:0000313" key="4">
    <source>
        <dbReference type="Proteomes" id="UP000094527"/>
    </source>
</evidence>
<feature type="domain" description="C2H2-type" evidence="2">
    <location>
        <begin position="293"/>
        <end position="313"/>
    </location>
</feature>
<feature type="region of interest" description="Disordered" evidence="1">
    <location>
        <begin position="513"/>
        <end position="539"/>
    </location>
</feature>
<proteinExistence type="predicted"/>
<dbReference type="SMART" id="SM00355">
    <property type="entry name" value="ZnF_C2H2"/>
    <property type="match status" value="4"/>
</dbReference>
<keyword evidence="4" id="KW-1185">Reference proteome</keyword>
<reference evidence="3 4" key="1">
    <citation type="journal article" date="2016" name="Genome Biol. Evol.">
        <title>Gene Family Evolution Reflects Adaptation to Soil Environmental Stressors in the Genome of the Collembolan Orchesella cincta.</title>
        <authorList>
            <person name="Faddeeva-Vakhrusheva A."/>
            <person name="Derks M.F."/>
            <person name="Anvar S.Y."/>
            <person name="Agamennone V."/>
            <person name="Suring W."/>
            <person name="Smit S."/>
            <person name="van Straalen N.M."/>
            <person name="Roelofs D."/>
        </authorList>
    </citation>
    <scope>NUCLEOTIDE SEQUENCE [LARGE SCALE GENOMIC DNA]</scope>
    <source>
        <tissue evidence="3">Mixed pool</tissue>
    </source>
</reference>
<dbReference type="PROSITE" id="PS00028">
    <property type="entry name" value="ZINC_FINGER_C2H2_1"/>
    <property type="match status" value="1"/>
</dbReference>
<accession>A0A1D2M149</accession>
<organism evidence="3 4">
    <name type="scientific">Orchesella cincta</name>
    <name type="common">Springtail</name>
    <name type="synonym">Podura cincta</name>
    <dbReference type="NCBI Taxonomy" id="48709"/>
    <lineage>
        <taxon>Eukaryota</taxon>
        <taxon>Metazoa</taxon>
        <taxon>Ecdysozoa</taxon>
        <taxon>Arthropoda</taxon>
        <taxon>Hexapoda</taxon>
        <taxon>Collembola</taxon>
        <taxon>Entomobryomorpha</taxon>
        <taxon>Entomobryoidea</taxon>
        <taxon>Orchesellidae</taxon>
        <taxon>Orchesellinae</taxon>
        <taxon>Orchesella</taxon>
    </lineage>
</organism>
<comment type="caution">
    <text evidence="3">The sequence shown here is derived from an EMBL/GenBank/DDBJ whole genome shotgun (WGS) entry which is preliminary data.</text>
</comment>
<evidence type="ECO:0000256" key="1">
    <source>
        <dbReference type="SAM" id="MobiDB-lite"/>
    </source>
</evidence>
<dbReference type="Proteomes" id="UP000094527">
    <property type="component" value="Unassembled WGS sequence"/>
</dbReference>
<dbReference type="EMBL" id="LJIJ01007588">
    <property type="protein sequence ID" value="ODM86698.1"/>
    <property type="molecule type" value="Genomic_DNA"/>
</dbReference>
<dbReference type="Gene3D" id="3.30.160.60">
    <property type="entry name" value="Classic Zinc Finger"/>
    <property type="match status" value="1"/>
</dbReference>
<protein>
    <submittedName>
        <fullName evidence="3">Putative zinc finger protein</fullName>
    </submittedName>
</protein>
<evidence type="ECO:0000259" key="2">
    <source>
        <dbReference type="PROSITE" id="PS00028"/>
    </source>
</evidence>
<feature type="region of interest" description="Disordered" evidence="1">
    <location>
        <begin position="419"/>
        <end position="455"/>
    </location>
</feature>
<dbReference type="InterPro" id="IPR013087">
    <property type="entry name" value="Znf_C2H2_type"/>
</dbReference>
<feature type="region of interest" description="Disordered" evidence="1">
    <location>
        <begin position="370"/>
        <end position="407"/>
    </location>
</feature>